<feature type="chain" id="PRO_5046656402" evidence="1">
    <location>
        <begin position="18"/>
        <end position="118"/>
    </location>
</feature>
<keyword evidence="1" id="KW-0732">Signal</keyword>
<comment type="caution">
    <text evidence="2">The sequence shown here is derived from an EMBL/GenBank/DDBJ whole genome shotgun (WGS) entry which is preliminary data.</text>
</comment>
<evidence type="ECO:0000313" key="3">
    <source>
        <dbReference type="Proteomes" id="UP001610444"/>
    </source>
</evidence>
<dbReference type="RefSeq" id="XP_070901253.1">
    <property type="nucleotide sequence ID" value="XM_071045070.1"/>
</dbReference>
<reference evidence="2 3" key="1">
    <citation type="submission" date="2024-07" db="EMBL/GenBank/DDBJ databases">
        <title>Section-level genome sequencing and comparative genomics of Aspergillus sections Usti and Cavernicolus.</title>
        <authorList>
            <consortium name="Lawrence Berkeley National Laboratory"/>
            <person name="Nybo J.L."/>
            <person name="Vesth T.C."/>
            <person name="Theobald S."/>
            <person name="Frisvad J.C."/>
            <person name="Larsen T.O."/>
            <person name="Kjaerboelling I."/>
            <person name="Rothschild-Mancinelli K."/>
            <person name="Lyhne E.K."/>
            <person name="Kogle M.E."/>
            <person name="Barry K."/>
            <person name="Clum A."/>
            <person name="Na H."/>
            <person name="Ledsgaard L."/>
            <person name="Lin J."/>
            <person name="Lipzen A."/>
            <person name="Kuo A."/>
            <person name="Riley R."/>
            <person name="Mondo S."/>
            <person name="LaButti K."/>
            <person name="Haridas S."/>
            <person name="Pangalinan J."/>
            <person name="Salamov A.A."/>
            <person name="Simmons B.A."/>
            <person name="Magnuson J.K."/>
            <person name="Chen J."/>
            <person name="Drula E."/>
            <person name="Henrissat B."/>
            <person name="Wiebenga A."/>
            <person name="Lubbers R.J."/>
            <person name="Gomes A.C."/>
            <person name="Macurrencykelacurrency M.R."/>
            <person name="Stajich J."/>
            <person name="Grigoriev I.V."/>
            <person name="Mortensen U.H."/>
            <person name="De vries R.P."/>
            <person name="Baker S.E."/>
            <person name="Andersen M.R."/>
        </authorList>
    </citation>
    <scope>NUCLEOTIDE SEQUENCE [LARGE SCALE GENOMIC DNA]</scope>
    <source>
        <strain evidence="2 3">CBS 756.74</strain>
    </source>
</reference>
<evidence type="ECO:0000313" key="2">
    <source>
        <dbReference type="EMBL" id="KAL2854088.1"/>
    </source>
</evidence>
<sequence length="118" mass="12192">MHLFQLIIPSMLSLAAAAPTPELEARAGHARFGYTGSATCNAPLYIFDSAGCFPVASTARAIYVYENVNCIITTWSGKDCGGSSKIASSGIMGPVAGALAHLNECQAVPFGSVSVTCF</sequence>
<protein>
    <submittedName>
        <fullName evidence="2">Uncharacterized protein</fullName>
    </submittedName>
</protein>
<dbReference type="Proteomes" id="UP001610444">
    <property type="component" value="Unassembled WGS sequence"/>
</dbReference>
<evidence type="ECO:0000256" key="1">
    <source>
        <dbReference type="SAM" id="SignalP"/>
    </source>
</evidence>
<gene>
    <name evidence="2" type="ORF">BJX68DRAFT_264834</name>
</gene>
<dbReference type="EMBL" id="JBFXLR010000012">
    <property type="protein sequence ID" value="KAL2854088.1"/>
    <property type="molecule type" value="Genomic_DNA"/>
</dbReference>
<proteinExistence type="predicted"/>
<name>A0ABR4KP82_9EURO</name>
<organism evidence="2 3">
    <name type="scientific">Aspergillus pseudodeflectus</name>
    <dbReference type="NCBI Taxonomy" id="176178"/>
    <lineage>
        <taxon>Eukaryota</taxon>
        <taxon>Fungi</taxon>
        <taxon>Dikarya</taxon>
        <taxon>Ascomycota</taxon>
        <taxon>Pezizomycotina</taxon>
        <taxon>Eurotiomycetes</taxon>
        <taxon>Eurotiomycetidae</taxon>
        <taxon>Eurotiales</taxon>
        <taxon>Aspergillaceae</taxon>
        <taxon>Aspergillus</taxon>
        <taxon>Aspergillus subgen. Nidulantes</taxon>
    </lineage>
</organism>
<feature type="signal peptide" evidence="1">
    <location>
        <begin position="1"/>
        <end position="17"/>
    </location>
</feature>
<keyword evidence="3" id="KW-1185">Reference proteome</keyword>
<dbReference type="GeneID" id="98160234"/>
<accession>A0ABR4KP82</accession>